<feature type="region of interest" description="Disordered" evidence="1">
    <location>
        <begin position="342"/>
        <end position="369"/>
    </location>
</feature>
<evidence type="ECO:0000256" key="2">
    <source>
        <dbReference type="SAM" id="SignalP"/>
    </source>
</evidence>
<keyword evidence="2" id="KW-0732">Signal</keyword>
<feature type="chain" id="PRO_5042579609" description="GLEYA adhesin domain-containing protein" evidence="2">
    <location>
        <begin position="19"/>
        <end position="580"/>
    </location>
</feature>
<name>A0AAI9UJ80_9PEZI</name>
<dbReference type="Pfam" id="PF10528">
    <property type="entry name" value="GLEYA"/>
    <property type="match status" value="1"/>
</dbReference>
<sequence>MKPRSIISLLCLSQTISASVPSFDHENGLPATWCFTYLSTYLEPTSIAAGSTRLETALNSTSIANAPLSTGTTIGLSTNPTLGASATLSFSLGTSLPATEQIGAPETTPLTIFTSSLQLSSLSVAVSDTSLTSLIITSSTSLTSSRLASPTATSSGSSTSISAQAAETVIFFVAPGSTSTVRRNLKKRVMGGFVNHNTNADRQLCNTATVFSLVAGELLDGGVPVYYSPGDSHKPLNAMGTRPNNAITTTFNVFDGVLRFYHPSLPGSQASFCQDATGQVHVTFTSRPPDCDPVSLLAYGESAPSTSARFSNSTSVEASTFSASISGGSSSISSSLTTSLSSSSSIITPTSSTTSSSSSSLSSSSASAAPICTPGVEFAAYVFPRTSEPCQELLRVYSDSTKSARDLNLTTVMQGRTPLGTGFTPLVSWRTSPSDETGPTNIYGVRGPANTTWSNSCDLIQHRGYLKFNEAKIWFLTIDVPDDFGFVWFYGTFSSTVAGAYGANAGQITADYSRRARVTAANVLVRDSEIYVPFRALFLNSGGPGSLNMPLPPGVEFVSGCSDTPATPAFPQWETEKWTP</sequence>
<protein>
    <recommendedName>
        <fullName evidence="7">GLEYA adhesin domain-containing protein</fullName>
    </recommendedName>
</protein>
<dbReference type="InterPro" id="IPR018871">
    <property type="entry name" value="GLEYA_adhesin_domain"/>
</dbReference>
<feature type="signal peptide" evidence="2">
    <location>
        <begin position="1"/>
        <end position="18"/>
    </location>
</feature>
<evidence type="ECO:0000313" key="6">
    <source>
        <dbReference type="Proteomes" id="UP001239795"/>
    </source>
</evidence>
<gene>
    <name evidence="5" type="ORF">CMEL01_15969</name>
</gene>
<proteinExistence type="predicted"/>
<feature type="domain" description="GLEYA adhesin" evidence="3">
    <location>
        <begin position="460"/>
        <end position="549"/>
    </location>
</feature>
<dbReference type="Proteomes" id="UP001239795">
    <property type="component" value="Unassembled WGS sequence"/>
</dbReference>
<comment type="caution">
    <text evidence="5">The sequence shown here is derived from an EMBL/GenBank/DDBJ whole genome shotgun (WGS) entry which is preliminary data.</text>
</comment>
<evidence type="ECO:0008006" key="7">
    <source>
        <dbReference type="Google" id="ProtNLM"/>
    </source>
</evidence>
<dbReference type="AlphaFoldDB" id="A0AAI9UJ80"/>
<evidence type="ECO:0000313" key="5">
    <source>
        <dbReference type="EMBL" id="KAK1457489.1"/>
    </source>
</evidence>
<evidence type="ECO:0000256" key="1">
    <source>
        <dbReference type="SAM" id="MobiDB-lite"/>
    </source>
</evidence>
<feature type="domain" description="DUF7908" evidence="4">
    <location>
        <begin position="178"/>
        <end position="300"/>
    </location>
</feature>
<keyword evidence="6" id="KW-1185">Reference proteome</keyword>
<evidence type="ECO:0000259" key="4">
    <source>
        <dbReference type="Pfam" id="PF25485"/>
    </source>
</evidence>
<dbReference type="Pfam" id="PF25485">
    <property type="entry name" value="DUF7908"/>
    <property type="match status" value="1"/>
</dbReference>
<dbReference type="EMBL" id="MLGG01000016">
    <property type="protein sequence ID" value="KAK1457489.1"/>
    <property type="molecule type" value="Genomic_DNA"/>
</dbReference>
<accession>A0AAI9UJ80</accession>
<reference evidence="5 6" key="1">
    <citation type="submission" date="2016-10" db="EMBL/GenBank/DDBJ databases">
        <title>The genome sequence of Colletotrichum fioriniae PJ7.</title>
        <authorList>
            <person name="Baroncelli R."/>
        </authorList>
    </citation>
    <scope>NUCLEOTIDE SEQUENCE [LARGE SCALE GENOMIC DNA]</scope>
    <source>
        <strain evidence="5">Col 31</strain>
    </source>
</reference>
<dbReference type="InterPro" id="IPR057230">
    <property type="entry name" value="DUF7908"/>
</dbReference>
<evidence type="ECO:0000259" key="3">
    <source>
        <dbReference type="Pfam" id="PF10528"/>
    </source>
</evidence>
<organism evidence="5 6">
    <name type="scientific">Colletotrichum melonis</name>
    <dbReference type="NCBI Taxonomy" id="1209925"/>
    <lineage>
        <taxon>Eukaryota</taxon>
        <taxon>Fungi</taxon>
        <taxon>Dikarya</taxon>
        <taxon>Ascomycota</taxon>
        <taxon>Pezizomycotina</taxon>
        <taxon>Sordariomycetes</taxon>
        <taxon>Hypocreomycetidae</taxon>
        <taxon>Glomerellales</taxon>
        <taxon>Glomerellaceae</taxon>
        <taxon>Colletotrichum</taxon>
        <taxon>Colletotrichum acutatum species complex</taxon>
    </lineage>
</organism>